<feature type="region of interest" description="Disordered" evidence="5">
    <location>
        <begin position="186"/>
        <end position="213"/>
    </location>
</feature>
<dbReference type="EMBL" id="CAIIXF020000009">
    <property type="protein sequence ID" value="CAH1793562.1"/>
    <property type="molecule type" value="Genomic_DNA"/>
</dbReference>
<dbReference type="Gene3D" id="3.30.160.60">
    <property type="entry name" value="Classic Zinc Finger"/>
    <property type="match status" value="5"/>
</dbReference>
<evidence type="ECO:0000256" key="4">
    <source>
        <dbReference type="ARBA" id="ARBA00022833"/>
    </source>
</evidence>
<dbReference type="GO" id="GO:0008270">
    <property type="term" value="F:zinc ion binding"/>
    <property type="evidence" value="ECO:0007669"/>
    <property type="project" value="UniProtKB-KW"/>
</dbReference>
<feature type="region of interest" description="Disordered" evidence="5">
    <location>
        <begin position="647"/>
        <end position="672"/>
    </location>
</feature>
<dbReference type="PROSITE" id="PS00028">
    <property type="entry name" value="ZINC_FINGER_C2H2_1"/>
    <property type="match status" value="5"/>
</dbReference>
<name>A0A8J1UP48_OWEFU</name>
<evidence type="ECO:0000256" key="2">
    <source>
        <dbReference type="ARBA" id="ARBA00022737"/>
    </source>
</evidence>
<evidence type="ECO:0000256" key="5">
    <source>
        <dbReference type="SAM" id="MobiDB-lite"/>
    </source>
</evidence>
<evidence type="ECO:0000313" key="6">
    <source>
        <dbReference type="EMBL" id="CAH1793562.1"/>
    </source>
</evidence>
<evidence type="ECO:0000313" key="7">
    <source>
        <dbReference type="Proteomes" id="UP000749559"/>
    </source>
</evidence>
<dbReference type="InterPro" id="IPR013087">
    <property type="entry name" value="Znf_C2H2_type"/>
</dbReference>
<dbReference type="Proteomes" id="UP000749559">
    <property type="component" value="Unassembled WGS sequence"/>
</dbReference>
<comment type="caution">
    <text evidence="6">The sequence shown here is derived from an EMBL/GenBank/DDBJ whole genome shotgun (WGS) entry which is preliminary data.</text>
</comment>
<keyword evidence="3" id="KW-0863">Zinc-finger</keyword>
<gene>
    <name evidence="6" type="ORF">OFUS_LOCUS18398</name>
</gene>
<dbReference type="Pfam" id="PF00096">
    <property type="entry name" value="zf-C2H2"/>
    <property type="match status" value="1"/>
</dbReference>
<keyword evidence="4" id="KW-0862">Zinc</keyword>
<dbReference type="PANTHER" id="PTHR24409:SF295">
    <property type="entry name" value="AZ2-RELATED"/>
    <property type="match status" value="1"/>
</dbReference>
<dbReference type="GO" id="GO:0005634">
    <property type="term" value="C:nucleus"/>
    <property type="evidence" value="ECO:0007669"/>
    <property type="project" value="TreeGrafter"/>
</dbReference>
<keyword evidence="2" id="KW-0677">Repeat</keyword>
<dbReference type="GO" id="GO:0000981">
    <property type="term" value="F:DNA-binding transcription factor activity, RNA polymerase II-specific"/>
    <property type="evidence" value="ECO:0007669"/>
    <property type="project" value="TreeGrafter"/>
</dbReference>
<dbReference type="SMART" id="SM00355">
    <property type="entry name" value="ZnF_C2H2"/>
    <property type="match status" value="10"/>
</dbReference>
<dbReference type="SUPFAM" id="SSF57667">
    <property type="entry name" value="beta-beta-alpha zinc fingers"/>
    <property type="match status" value="3"/>
</dbReference>
<dbReference type="PANTHER" id="PTHR24409">
    <property type="entry name" value="ZINC FINGER PROTEIN 142"/>
    <property type="match status" value="1"/>
</dbReference>
<proteinExistence type="predicted"/>
<dbReference type="InterPro" id="IPR036236">
    <property type="entry name" value="Znf_C2H2_sf"/>
</dbReference>
<dbReference type="AlphaFoldDB" id="A0A8J1UP48"/>
<organism evidence="6 7">
    <name type="scientific">Owenia fusiformis</name>
    <name type="common">Polychaete worm</name>
    <dbReference type="NCBI Taxonomy" id="6347"/>
    <lineage>
        <taxon>Eukaryota</taxon>
        <taxon>Metazoa</taxon>
        <taxon>Spiralia</taxon>
        <taxon>Lophotrochozoa</taxon>
        <taxon>Annelida</taxon>
        <taxon>Polychaeta</taxon>
        <taxon>Sedentaria</taxon>
        <taxon>Canalipalpata</taxon>
        <taxon>Sabellida</taxon>
        <taxon>Oweniida</taxon>
        <taxon>Oweniidae</taxon>
        <taxon>Owenia</taxon>
    </lineage>
</organism>
<feature type="compositionally biased region" description="Basic residues" evidence="5">
    <location>
        <begin position="193"/>
        <end position="204"/>
    </location>
</feature>
<evidence type="ECO:0000256" key="1">
    <source>
        <dbReference type="ARBA" id="ARBA00022723"/>
    </source>
</evidence>
<sequence length="759" mass="87229">MEQSVRKSRRKPMPKLREEFLFDWTPQKKKAMLQYPACVEGLDLNPRVKLEPIDTTTLKVVISNPSVSEIPQIKIEPDLSPIPSRTGHEMPSRYDFEQSMKNITSYYPNNLAKPGISHREMTVIPDFLLNPNKIFTVKSEVDFKVAITICITCSGGFLSAVELRLHKEQGCHPGKDHFQPIYSECNTTDPKRSKANGPKHKNKVKGNQGNKENVQKSLGSFDKTGISVGATDKAVAVNDTLDRILSHRETESEGAIDNIQFNDGIDENDHNKLIETRSTSDAVVDENKSELAQDDIVDMTGEEDDELSEPGNELETVSSAKPELICSAPLTIEEEQLLEAKRQKNREDRQRRSAIKRKIRENLAQKRDRILERCAGKYEITINEVGDKKYMCGLCKWTARFKTTKDLPDVEKRLKKHMLHHEEKKYKCPKCKFDRASYVHLKSHLQEKHGPKKSTFVCDKCGELFNTILKLYTHKGTRHRKRYAVCPVCGKKYDKHKELRIHIECEHDGESLLPCPFPDCKQGFTSKGNLNRHMKSVHIKEREVCPYCGNRNTDLERHIARVHGMKPKEFVCNRCPFSTHRKVSLMNHAMIHTGMKPFKCNICKWACIKKDMWKTHMLKKHGYKNAFYCKICTIAKETKLELYEHQKTHDKNNDNAETHDTSLHEEKDENTDTFEMYPAQKDGIEAKEASNLQNVELDGEYSVINQPDNMENDVYFSCGECNTLYNTEGELSTHFITDHALNINPSEFDALKYADLPIQ</sequence>
<feature type="compositionally biased region" description="Basic and acidic residues" evidence="5">
    <location>
        <begin position="647"/>
        <end position="667"/>
    </location>
</feature>
<dbReference type="PROSITE" id="PS50157">
    <property type="entry name" value="ZINC_FINGER_C2H2_2"/>
    <property type="match status" value="4"/>
</dbReference>
<protein>
    <submittedName>
        <fullName evidence="6">Uncharacterized protein</fullName>
    </submittedName>
</protein>
<evidence type="ECO:0000256" key="3">
    <source>
        <dbReference type="ARBA" id="ARBA00022771"/>
    </source>
</evidence>
<accession>A0A8J1UP48</accession>
<keyword evidence="7" id="KW-1185">Reference proteome</keyword>
<reference evidence="6" key="1">
    <citation type="submission" date="2022-03" db="EMBL/GenBank/DDBJ databases">
        <authorList>
            <person name="Martin C."/>
        </authorList>
    </citation>
    <scope>NUCLEOTIDE SEQUENCE</scope>
</reference>
<keyword evidence="1" id="KW-0479">Metal-binding</keyword>
<dbReference type="OrthoDB" id="4748970at2759"/>
<dbReference type="GO" id="GO:0000977">
    <property type="term" value="F:RNA polymerase II transcription regulatory region sequence-specific DNA binding"/>
    <property type="evidence" value="ECO:0007669"/>
    <property type="project" value="TreeGrafter"/>
</dbReference>